<reference evidence="1 2" key="1">
    <citation type="submission" date="2017-06" db="EMBL/GenBank/DDBJ databases">
        <authorList>
            <person name="Kim H.J."/>
            <person name="Triplett B.A."/>
        </authorList>
    </citation>
    <scope>NUCLEOTIDE SEQUENCE [LARGE SCALE GENOMIC DNA]</scope>
    <source>
        <strain evidence="1 2">DSM 25597</strain>
    </source>
</reference>
<dbReference type="OrthoDB" id="1161857at2"/>
<accession>A0A239AVP8</accession>
<sequence length="75" mass="8949">MQNLFENELSSESFLDKKINQTDRLKIYKTIKNQFPVPVNERKKLSLYSLFYLNEKPNINSRLLTIKDLICDLIK</sequence>
<evidence type="ECO:0000313" key="2">
    <source>
        <dbReference type="Proteomes" id="UP000198379"/>
    </source>
</evidence>
<name>A0A239AVP8_9FLAO</name>
<dbReference type="AlphaFoldDB" id="A0A239AVP8"/>
<keyword evidence="2" id="KW-1185">Reference proteome</keyword>
<organism evidence="1 2">
    <name type="scientific">Dokdonia pacifica</name>
    <dbReference type="NCBI Taxonomy" id="1627892"/>
    <lineage>
        <taxon>Bacteria</taxon>
        <taxon>Pseudomonadati</taxon>
        <taxon>Bacteroidota</taxon>
        <taxon>Flavobacteriia</taxon>
        <taxon>Flavobacteriales</taxon>
        <taxon>Flavobacteriaceae</taxon>
        <taxon>Dokdonia</taxon>
    </lineage>
</organism>
<proteinExistence type="predicted"/>
<dbReference type="RefSeq" id="WP_143337157.1">
    <property type="nucleotide sequence ID" value="NZ_BMEP01000006.1"/>
</dbReference>
<gene>
    <name evidence="1" type="ORF">SAMN06265376_105172</name>
</gene>
<evidence type="ECO:0000313" key="1">
    <source>
        <dbReference type="EMBL" id="SNR99796.1"/>
    </source>
</evidence>
<protein>
    <submittedName>
        <fullName evidence="1">Uncharacterized protein</fullName>
    </submittedName>
</protein>
<dbReference type="EMBL" id="FZNY01000005">
    <property type="protein sequence ID" value="SNR99796.1"/>
    <property type="molecule type" value="Genomic_DNA"/>
</dbReference>
<dbReference type="Proteomes" id="UP000198379">
    <property type="component" value="Unassembled WGS sequence"/>
</dbReference>